<dbReference type="AlphaFoldDB" id="A0AAJ4GC90"/>
<dbReference type="InterPro" id="IPR000851">
    <property type="entry name" value="Ribosomal_uS5"/>
</dbReference>
<keyword evidence="5 8" id="KW-0689">Ribosomal protein</keyword>
<accession>A0AAJ4GC90</accession>
<evidence type="ECO:0000256" key="1">
    <source>
        <dbReference type="ARBA" id="ARBA00003093"/>
    </source>
</evidence>
<evidence type="ECO:0000256" key="5">
    <source>
        <dbReference type="ARBA" id="ARBA00022980"/>
    </source>
</evidence>
<name>A0AAJ4GC90_9GAMM</name>
<dbReference type="GO" id="GO:0042254">
    <property type="term" value="P:ribosome biogenesis"/>
    <property type="evidence" value="ECO:0007669"/>
    <property type="project" value="UniProtKB-ARBA"/>
</dbReference>
<dbReference type="InterPro" id="IPR005712">
    <property type="entry name" value="Ribosomal_uS5_bac-type"/>
</dbReference>
<dbReference type="GO" id="GO:0019843">
    <property type="term" value="F:rRNA binding"/>
    <property type="evidence" value="ECO:0007669"/>
    <property type="project" value="UniProtKB-UniRule"/>
</dbReference>
<dbReference type="Pfam" id="PF03719">
    <property type="entry name" value="Ribosomal_S5_C"/>
    <property type="match status" value="1"/>
</dbReference>
<dbReference type="PROSITE" id="PS50881">
    <property type="entry name" value="S5_DSRBD"/>
    <property type="match status" value="1"/>
</dbReference>
<comment type="function">
    <text evidence="1 8">Located at the back of the 30S subunit body where it stabilizes the conformation of the head with respect to the body.</text>
</comment>
<dbReference type="InterPro" id="IPR020568">
    <property type="entry name" value="Ribosomal_Su5_D2-typ_SF"/>
</dbReference>
<comment type="similarity">
    <text evidence="2 8 9">Belongs to the universal ribosomal protein uS5 family.</text>
</comment>
<dbReference type="FunFam" id="3.30.160.20:FF:000001">
    <property type="entry name" value="30S ribosomal protein S5"/>
    <property type="match status" value="1"/>
</dbReference>
<keyword evidence="3 8" id="KW-0699">rRNA-binding</keyword>
<dbReference type="InterPro" id="IPR014721">
    <property type="entry name" value="Ribsml_uS5_D2-typ_fold_subgr"/>
</dbReference>
<dbReference type="InterPro" id="IPR018192">
    <property type="entry name" value="Ribosomal_uS5_N_CS"/>
</dbReference>
<keyword evidence="4 8" id="KW-0694">RNA-binding</keyword>
<evidence type="ECO:0000256" key="6">
    <source>
        <dbReference type="ARBA" id="ARBA00023274"/>
    </source>
</evidence>
<proteinExistence type="inferred from homology"/>
<protein>
    <recommendedName>
        <fullName evidence="7 8">Small ribosomal subunit protein uS5</fullName>
    </recommendedName>
</protein>
<evidence type="ECO:0000256" key="7">
    <source>
        <dbReference type="ARBA" id="ARBA00035255"/>
    </source>
</evidence>
<dbReference type="Pfam" id="PF00333">
    <property type="entry name" value="Ribosomal_S5"/>
    <property type="match status" value="1"/>
</dbReference>
<evidence type="ECO:0000256" key="9">
    <source>
        <dbReference type="RuleBase" id="RU003823"/>
    </source>
</evidence>
<dbReference type="GO" id="GO:0005737">
    <property type="term" value="C:cytoplasm"/>
    <property type="evidence" value="ECO:0007669"/>
    <property type="project" value="UniProtKB-ARBA"/>
</dbReference>
<dbReference type="PANTHER" id="PTHR48277">
    <property type="entry name" value="MITOCHONDRIAL RIBOSOMAL PROTEIN S5"/>
    <property type="match status" value="1"/>
</dbReference>
<evidence type="ECO:0000313" key="12">
    <source>
        <dbReference type="Proteomes" id="UP000502374"/>
    </source>
</evidence>
<dbReference type="GO" id="GO:0006412">
    <property type="term" value="P:translation"/>
    <property type="evidence" value="ECO:0007669"/>
    <property type="project" value="UniProtKB-UniRule"/>
</dbReference>
<evidence type="ECO:0000256" key="4">
    <source>
        <dbReference type="ARBA" id="ARBA00022884"/>
    </source>
</evidence>
<evidence type="ECO:0000256" key="8">
    <source>
        <dbReference type="HAMAP-Rule" id="MF_01307"/>
    </source>
</evidence>
<evidence type="ECO:0000313" key="11">
    <source>
        <dbReference type="EMBL" id="QIQ41504.1"/>
    </source>
</evidence>
<dbReference type="GO" id="GO:0003735">
    <property type="term" value="F:structural constituent of ribosome"/>
    <property type="evidence" value="ECO:0007669"/>
    <property type="project" value="UniProtKB-UniRule"/>
</dbReference>
<feature type="domain" description="S5 DRBM" evidence="10">
    <location>
        <begin position="12"/>
        <end position="75"/>
    </location>
</feature>
<keyword evidence="6 8" id="KW-0687">Ribonucleoprotein</keyword>
<organism evidence="11 12">
    <name type="scientific">Buchnera aphidicola</name>
    <name type="common">Aphis urticata</name>
    <dbReference type="NCBI Taxonomy" id="2708353"/>
    <lineage>
        <taxon>Bacteria</taxon>
        <taxon>Pseudomonadati</taxon>
        <taxon>Pseudomonadota</taxon>
        <taxon>Gammaproteobacteria</taxon>
        <taxon>Enterobacterales</taxon>
        <taxon>Erwiniaceae</taxon>
        <taxon>Buchnera</taxon>
    </lineage>
</organism>
<evidence type="ECO:0000256" key="2">
    <source>
        <dbReference type="ARBA" id="ARBA00008945"/>
    </source>
</evidence>
<dbReference type="SUPFAM" id="SSF54768">
    <property type="entry name" value="dsRNA-binding domain-like"/>
    <property type="match status" value="1"/>
</dbReference>
<reference evidence="11 12" key="1">
    <citation type="submission" date="2020-02" db="EMBL/GenBank/DDBJ databases">
        <title>Parallel evolution in the integration of a co-obligate aphid symbiosis.</title>
        <authorList>
            <person name="Monnin D."/>
            <person name="Jackson R."/>
            <person name="Kiers E.T."/>
            <person name="Bunker M."/>
            <person name="Ellers J."/>
            <person name="Henry L.M."/>
        </authorList>
    </citation>
    <scope>NUCLEOTIDE SEQUENCE [LARGE SCALE GENOMIC DNA]</scope>
    <source>
        <strain evidence="11">AURT-53B</strain>
    </source>
</reference>
<dbReference type="EMBL" id="CP048744">
    <property type="protein sequence ID" value="QIQ41504.1"/>
    <property type="molecule type" value="Genomic_DNA"/>
</dbReference>
<dbReference type="Proteomes" id="UP000502374">
    <property type="component" value="Chromosome"/>
</dbReference>
<dbReference type="GO" id="GO:0015935">
    <property type="term" value="C:small ribosomal subunit"/>
    <property type="evidence" value="ECO:0007669"/>
    <property type="project" value="InterPro"/>
</dbReference>
<comment type="subunit">
    <text evidence="8">Part of the 30S ribosomal subunit. Contacts proteins S4 and S8.</text>
</comment>
<dbReference type="Gene3D" id="3.30.230.10">
    <property type="match status" value="1"/>
</dbReference>
<dbReference type="PROSITE" id="PS00585">
    <property type="entry name" value="RIBOSOMAL_S5"/>
    <property type="match status" value="1"/>
</dbReference>
<comment type="domain">
    <text evidence="8">The N-terminal domain interacts with the head of the 30S subunit; the C-terminal domain interacts with the body and contacts protein S4. The interaction surface between S4 and S5 is involved in control of translational fidelity.</text>
</comment>
<dbReference type="FunFam" id="3.30.230.10:FF:000002">
    <property type="entry name" value="30S ribosomal protein S5"/>
    <property type="match status" value="1"/>
</dbReference>
<dbReference type="Gene3D" id="3.30.160.20">
    <property type="match status" value="1"/>
</dbReference>
<dbReference type="InterPro" id="IPR005324">
    <property type="entry name" value="Ribosomal_uS5_C"/>
</dbReference>
<sequence>MVNMDKKNHNELQEKLITVNRVSKTVKGGRIFSFTALTVVGNGNGRVGFGYGKAREVPAAIQKAMEKARRNMITIPLSNKTLQHPLKGSHTGSNIFMKPASDGTGIIAGGAMRAVLEVAGIHNVLAKTYGSTNPINVVRATMNGLINMRSPEMIAAKRNKSVEDIIRKVNSHQ</sequence>
<dbReference type="SUPFAM" id="SSF54211">
    <property type="entry name" value="Ribosomal protein S5 domain 2-like"/>
    <property type="match status" value="1"/>
</dbReference>
<evidence type="ECO:0000256" key="3">
    <source>
        <dbReference type="ARBA" id="ARBA00022730"/>
    </source>
</evidence>
<dbReference type="NCBIfam" id="TIGR01021">
    <property type="entry name" value="rpsE_bact"/>
    <property type="match status" value="1"/>
</dbReference>
<dbReference type="InterPro" id="IPR013810">
    <property type="entry name" value="Ribosomal_uS5_N"/>
</dbReference>
<gene>
    <name evidence="8 11" type="primary">rpsE</name>
    <name evidence="11" type="ORF">G4B00_02555</name>
</gene>
<evidence type="ECO:0000259" key="10">
    <source>
        <dbReference type="PROSITE" id="PS50881"/>
    </source>
</evidence>
<dbReference type="PANTHER" id="PTHR48277:SF1">
    <property type="entry name" value="MITOCHONDRIAL RIBOSOMAL PROTEIN S5"/>
    <property type="match status" value="1"/>
</dbReference>
<comment type="function">
    <text evidence="8">With S4 and S12 plays an important role in translational accuracy.</text>
</comment>
<dbReference type="HAMAP" id="MF_01307_B">
    <property type="entry name" value="Ribosomal_uS5_B"/>
    <property type="match status" value="1"/>
</dbReference>